<dbReference type="Pfam" id="PF13639">
    <property type="entry name" value="zf-RING_2"/>
    <property type="match status" value="1"/>
</dbReference>
<comment type="caution">
    <text evidence="4">The sequence shown here is derived from an EMBL/GenBank/DDBJ whole genome shotgun (WGS) entry which is preliminary data.</text>
</comment>
<dbReference type="InterPro" id="IPR001841">
    <property type="entry name" value="Znf_RING"/>
</dbReference>
<keyword evidence="5" id="KW-1185">Reference proteome</keyword>
<evidence type="ECO:0000313" key="4">
    <source>
        <dbReference type="EMBL" id="CAK9003949.1"/>
    </source>
</evidence>
<dbReference type="InterPro" id="IPR013083">
    <property type="entry name" value="Znf_RING/FYVE/PHD"/>
</dbReference>
<feature type="region of interest" description="Disordered" evidence="2">
    <location>
        <begin position="92"/>
        <end position="111"/>
    </location>
</feature>
<dbReference type="EMBL" id="CAXAMM010004547">
    <property type="protein sequence ID" value="CAK9003949.1"/>
    <property type="molecule type" value="Genomic_DNA"/>
</dbReference>
<keyword evidence="1" id="KW-0862">Zinc</keyword>
<name>A0ABP0IMY2_9DINO</name>
<evidence type="ECO:0000259" key="3">
    <source>
        <dbReference type="PROSITE" id="PS50089"/>
    </source>
</evidence>
<dbReference type="SUPFAM" id="SSF57850">
    <property type="entry name" value="RING/U-box"/>
    <property type="match status" value="1"/>
</dbReference>
<keyword evidence="1" id="KW-0863">Zinc-finger</keyword>
<dbReference type="SMART" id="SM00184">
    <property type="entry name" value="RING"/>
    <property type="match status" value="1"/>
</dbReference>
<gene>
    <name evidence="4" type="ORF">SCF082_LOCUS7982</name>
</gene>
<evidence type="ECO:0000256" key="2">
    <source>
        <dbReference type="SAM" id="MobiDB-lite"/>
    </source>
</evidence>
<organism evidence="4 5">
    <name type="scientific">Durusdinium trenchii</name>
    <dbReference type="NCBI Taxonomy" id="1381693"/>
    <lineage>
        <taxon>Eukaryota</taxon>
        <taxon>Sar</taxon>
        <taxon>Alveolata</taxon>
        <taxon>Dinophyceae</taxon>
        <taxon>Suessiales</taxon>
        <taxon>Symbiodiniaceae</taxon>
        <taxon>Durusdinium</taxon>
    </lineage>
</organism>
<dbReference type="Proteomes" id="UP001642464">
    <property type="component" value="Unassembled WGS sequence"/>
</dbReference>
<evidence type="ECO:0000256" key="1">
    <source>
        <dbReference type="PROSITE-ProRule" id="PRU00175"/>
    </source>
</evidence>
<accession>A0ABP0IMY2</accession>
<sequence length="182" mass="20358">MIAKGLAEKSLTIRTQDSPVLEAKPKVLETCNICGDVTEAVRLIKTLPCNHKFHFDCIDQFHRQKLRERDMDLPCFTCGAASNKSIAAVMEDRRKERKEKEAMQDAAARPKESNTRPKARCYFCNCIHCDMRSFVSNNITGLYHSCSTVPRPVRPKGSLSALAAALHEKSGVSSLSLYLLDL</sequence>
<evidence type="ECO:0000313" key="5">
    <source>
        <dbReference type="Proteomes" id="UP001642464"/>
    </source>
</evidence>
<keyword evidence="1" id="KW-0479">Metal-binding</keyword>
<protein>
    <recommendedName>
        <fullName evidence="3">RING-type domain-containing protein</fullName>
    </recommendedName>
</protein>
<dbReference type="Gene3D" id="3.30.40.10">
    <property type="entry name" value="Zinc/RING finger domain, C3HC4 (zinc finger)"/>
    <property type="match status" value="1"/>
</dbReference>
<feature type="domain" description="RING-type" evidence="3">
    <location>
        <begin position="31"/>
        <end position="78"/>
    </location>
</feature>
<reference evidence="4 5" key="1">
    <citation type="submission" date="2024-02" db="EMBL/GenBank/DDBJ databases">
        <authorList>
            <person name="Chen Y."/>
            <person name="Shah S."/>
            <person name="Dougan E. K."/>
            <person name="Thang M."/>
            <person name="Chan C."/>
        </authorList>
    </citation>
    <scope>NUCLEOTIDE SEQUENCE [LARGE SCALE GENOMIC DNA]</scope>
</reference>
<dbReference type="PROSITE" id="PS50089">
    <property type="entry name" value="ZF_RING_2"/>
    <property type="match status" value="1"/>
</dbReference>
<proteinExistence type="predicted"/>